<evidence type="ECO:0000256" key="2">
    <source>
        <dbReference type="ARBA" id="ARBA00008349"/>
    </source>
</evidence>
<evidence type="ECO:0000256" key="8">
    <source>
        <dbReference type="SAM" id="Phobius"/>
    </source>
</evidence>
<evidence type="ECO:0000256" key="6">
    <source>
        <dbReference type="ARBA" id="ARBA00023136"/>
    </source>
</evidence>
<evidence type="ECO:0000256" key="7">
    <source>
        <dbReference type="SAM" id="MobiDB-lite"/>
    </source>
</evidence>
<feature type="region of interest" description="Disordered" evidence="7">
    <location>
        <begin position="1"/>
        <end position="43"/>
    </location>
</feature>
<gene>
    <name evidence="9" type="ORF">OSTQU699_LOCUS4342</name>
</gene>
<name>A0A8S1IYA5_9CHLO</name>
<dbReference type="OrthoDB" id="1601at2759"/>
<feature type="transmembrane region" description="Helical" evidence="8">
    <location>
        <begin position="76"/>
        <end position="96"/>
    </location>
</feature>
<dbReference type="PANTHER" id="PTHR10778">
    <property type="entry name" value="SOLUTE CARRIER FAMILY 35 MEMBER B"/>
    <property type="match status" value="1"/>
</dbReference>
<dbReference type="Proteomes" id="UP000708148">
    <property type="component" value="Unassembled WGS sequence"/>
</dbReference>
<feature type="transmembrane region" description="Helical" evidence="8">
    <location>
        <begin position="237"/>
        <end position="256"/>
    </location>
</feature>
<dbReference type="InterPro" id="IPR013657">
    <property type="entry name" value="SCL35B1-4/HUT1"/>
</dbReference>
<organism evidence="9 10">
    <name type="scientific">Ostreobium quekettii</name>
    <dbReference type="NCBI Taxonomy" id="121088"/>
    <lineage>
        <taxon>Eukaryota</taxon>
        <taxon>Viridiplantae</taxon>
        <taxon>Chlorophyta</taxon>
        <taxon>core chlorophytes</taxon>
        <taxon>Ulvophyceae</taxon>
        <taxon>TCBD clade</taxon>
        <taxon>Bryopsidales</taxon>
        <taxon>Ostreobineae</taxon>
        <taxon>Ostreobiaceae</taxon>
        <taxon>Ostreobium</taxon>
    </lineage>
</organism>
<feature type="transmembrane region" description="Helical" evidence="8">
    <location>
        <begin position="366"/>
        <end position="383"/>
    </location>
</feature>
<dbReference type="GO" id="GO:0046964">
    <property type="term" value="F:3'-phosphoadenosine 5'-phosphosulfate transmembrane transporter activity"/>
    <property type="evidence" value="ECO:0007669"/>
    <property type="project" value="TreeGrafter"/>
</dbReference>
<reference evidence="9" key="1">
    <citation type="submission" date="2020-12" db="EMBL/GenBank/DDBJ databases">
        <authorList>
            <person name="Iha C."/>
        </authorList>
    </citation>
    <scope>NUCLEOTIDE SEQUENCE</scope>
</reference>
<comment type="similarity">
    <text evidence="2">Belongs to the nucleotide-sugar transporter family. UDP-galactose:UMP antiporter (TC 2.A.7.11) subfamily.</text>
</comment>
<feature type="transmembrane region" description="Helical" evidence="8">
    <location>
        <begin position="310"/>
        <end position="328"/>
    </location>
</feature>
<keyword evidence="4 8" id="KW-0812">Transmembrane</keyword>
<accession>A0A8S1IYA5</accession>
<feature type="transmembrane region" description="Helical" evidence="8">
    <location>
        <begin position="148"/>
        <end position="166"/>
    </location>
</feature>
<keyword evidence="10" id="KW-1185">Reference proteome</keyword>
<sequence>MTADSSPLASQPPGATSLPIDAEDTPTSARVPKSPLAGGQDAIPTPRADALFSRVVVHKRGAGADLAGPPLLSWDALAAVASVVGLSGSLIIYGVLQERIMTVPFGPRGALFRHSLFLVLCNRVVAALMALAWTCFRPRRDLAPTAPLIGYGAVSLANVVASMCQYEALKYVSFPVQVVTKCTKMIPVMVWQTAIGGKSYGLEEYLQAALVAVGCATFLLTGPVASEGPGTPPGELQVVYVLGGLVLSLYLLVDGFTSTWQDKLFSGYEMSLCNQVLYTSLWSIGLSVVGLVGTGRLFPSISFVSEYPEAWAWIGGISIASAAVQFFVSHTIKSYGALVFATVMTTRQWFSILLSCLVFAHPLSMGQWLGTILVFGALYQKFISKRHLKGSGRH</sequence>
<evidence type="ECO:0000313" key="9">
    <source>
        <dbReference type="EMBL" id="CAD7698984.1"/>
    </source>
</evidence>
<dbReference type="GO" id="GO:0005789">
    <property type="term" value="C:endoplasmic reticulum membrane"/>
    <property type="evidence" value="ECO:0007669"/>
    <property type="project" value="TreeGrafter"/>
</dbReference>
<proteinExistence type="inferred from homology"/>
<evidence type="ECO:0000256" key="3">
    <source>
        <dbReference type="ARBA" id="ARBA00022448"/>
    </source>
</evidence>
<protein>
    <submittedName>
        <fullName evidence="9">Uncharacterized protein</fullName>
    </submittedName>
</protein>
<comment type="caution">
    <text evidence="9">The sequence shown here is derived from an EMBL/GenBank/DDBJ whole genome shotgun (WGS) entry which is preliminary data.</text>
</comment>
<keyword evidence="5 8" id="KW-1133">Transmembrane helix</keyword>
<dbReference type="AlphaFoldDB" id="A0A8S1IYA5"/>
<evidence type="ECO:0000256" key="5">
    <source>
        <dbReference type="ARBA" id="ARBA00022989"/>
    </source>
</evidence>
<dbReference type="GO" id="GO:0000139">
    <property type="term" value="C:Golgi membrane"/>
    <property type="evidence" value="ECO:0007669"/>
    <property type="project" value="TreeGrafter"/>
</dbReference>
<dbReference type="Pfam" id="PF08449">
    <property type="entry name" value="UAA"/>
    <property type="match status" value="1"/>
</dbReference>
<keyword evidence="3" id="KW-0813">Transport</keyword>
<dbReference type="PANTHER" id="PTHR10778:SF13">
    <property type="entry name" value="ADENOSINE 3'-PHOSPHO 5'-PHOSPHOSULFATE TRANSPORTER 1"/>
    <property type="match status" value="1"/>
</dbReference>
<evidence type="ECO:0000256" key="4">
    <source>
        <dbReference type="ARBA" id="ARBA00022692"/>
    </source>
</evidence>
<feature type="transmembrane region" description="Helical" evidence="8">
    <location>
        <begin position="276"/>
        <end position="298"/>
    </location>
</feature>
<feature type="transmembrane region" description="Helical" evidence="8">
    <location>
        <begin position="116"/>
        <end position="136"/>
    </location>
</feature>
<evidence type="ECO:0000313" key="10">
    <source>
        <dbReference type="Proteomes" id="UP000708148"/>
    </source>
</evidence>
<comment type="subcellular location">
    <subcellularLocation>
        <location evidence="1">Membrane</location>
        <topology evidence="1">Multi-pass membrane protein</topology>
    </subcellularLocation>
</comment>
<keyword evidence="6 8" id="KW-0472">Membrane</keyword>
<evidence type="ECO:0000256" key="1">
    <source>
        <dbReference type="ARBA" id="ARBA00004141"/>
    </source>
</evidence>
<dbReference type="EMBL" id="CAJHUC010000932">
    <property type="protein sequence ID" value="CAD7698984.1"/>
    <property type="molecule type" value="Genomic_DNA"/>
</dbReference>